<dbReference type="Proteomes" id="UP001497535">
    <property type="component" value="Unassembled WGS sequence"/>
</dbReference>
<organism evidence="1 2">
    <name type="scientific">Meloidogyne enterolobii</name>
    <name type="common">Root-knot nematode worm</name>
    <name type="synonym">Meloidogyne mayaguensis</name>
    <dbReference type="NCBI Taxonomy" id="390850"/>
    <lineage>
        <taxon>Eukaryota</taxon>
        <taxon>Metazoa</taxon>
        <taxon>Ecdysozoa</taxon>
        <taxon>Nematoda</taxon>
        <taxon>Chromadorea</taxon>
        <taxon>Rhabditida</taxon>
        <taxon>Tylenchina</taxon>
        <taxon>Tylenchomorpha</taxon>
        <taxon>Tylenchoidea</taxon>
        <taxon>Meloidogynidae</taxon>
        <taxon>Meloidogyninae</taxon>
        <taxon>Meloidogyne</taxon>
    </lineage>
</organism>
<name>A0ACB0YI01_MELEN</name>
<protein>
    <submittedName>
        <fullName evidence="1">Uncharacterized protein</fullName>
    </submittedName>
</protein>
<reference evidence="1" key="1">
    <citation type="submission" date="2023-11" db="EMBL/GenBank/DDBJ databases">
        <authorList>
            <person name="Poullet M."/>
        </authorList>
    </citation>
    <scope>NUCLEOTIDE SEQUENCE</scope>
    <source>
        <strain evidence="1">E1834</strain>
    </source>
</reference>
<dbReference type="EMBL" id="CAVMJV010000012">
    <property type="protein sequence ID" value="CAK5047283.1"/>
    <property type="molecule type" value="Genomic_DNA"/>
</dbReference>
<comment type="caution">
    <text evidence="1">The sequence shown here is derived from an EMBL/GenBank/DDBJ whole genome shotgun (WGS) entry which is preliminary data.</text>
</comment>
<accession>A0ACB0YI01</accession>
<proteinExistence type="predicted"/>
<gene>
    <name evidence="1" type="ORF">MENTE1834_LOCUS12356</name>
</gene>
<evidence type="ECO:0000313" key="1">
    <source>
        <dbReference type="EMBL" id="CAK5047283.1"/>
    </source>
</evidence>
<sequence length="283" mass="32745">MLTGDVKFIGSFMGHQGSASRYPCPICESTKTELCEEMGPKRTLDGIIPNEKSFTRKPLLPIEPSEIIPPAFHLLHGITSRAVELLVHFADQSGNRAQLEEKLRFLHCKRDKHTKQFRGGDIHKLVQDANIDELCSFISEMETRTRMNEFFSALQLMHKQSRIGFVNDINIFKERVTQVVICWRNLKKYAKAGQMFPKLHLLAAHTVDFARRNGWWSLVNEQGLESLHGVFNRLAPRYENVGDDVLSAEKLFRHQWMSNCLHDKGRTENTQENIQIRQRRLSF</sequence>
<keyword evidence="2" id="KW-1185">Reference proteome</keyword>
<evidence type="ECO:0000313" key="2">
    <source>
        <dbReference type="Proteomes" id="UP001497535"/>
    </source>
</evidence>